<dbReference type="InterPro" id="IPR052030">
    <property type="entry name" value="Peptidase_M20/M20A_hydrolases"/>
</dbReference>
<dbReference type="SUPFAM" id="SSF53187">
    <property type="entry name" value="Zn-dependent exopeptidases"/>
    <property type="match status" value="1"/>
</dbReference>
<dbReference type="EC" id="3.5.1.-" evidence="1"/>
<dbReference type="GO" id="GO:0005737">
    <property type="term" value="C:cytoplasm"/>
    <property type="evidence" value="ECO:0007669"/>
    <property type="project" value="TreeGrafter"/>
</dbReference>
<comment type="caution">
    <text evidence="1">The sequence shown here is derived from an EMBL/GenBank/DDBJ whole genome shotgun (WGS) entry which is preliminary data.</text>
</comment>
<protein>
    <submittedName>
        <fullName evidence="1">p-aminobenzoyl-glutamate hydrolase subunit B</fullName>
        <ecNumber evidence="1">3.5.1.-</ecNumber>
    </submittedName>
</protein>
<dbReference type="SUPFAM" id="SSF55031">
    <property type="entry name" value="Bacterial exopeptidase dimerisation domain"/>
    <property type="match status" value="1"/>
</dbReference>
<dbReference type="Pfam" id="PF01546">
    <property type="entry name" value="Peptidase_M20"/>
    <property type="match status" value="1"/>
</dbReference>
<dbReference type="Gene3D" id="3.30.70.360">
    <property type="match status" value="1"/>
</dbReference>
<dbReference type="PANTHER" id="PTHR30575">
    <property type="entry name" value="PEPTIDASE M20"/>
    <property type="match status" value="1"/>
</dbReference>
<dbReference type="InterPro" id="IPR017145">
    <property type="entry name" value="Aminobenzoyl-glu_utiliz_pB"/>
</dbReference>
<dbReference type="GO" id="GO:0046657">
    <property type="term" value="P:folic acid catabolic process"/>
    <property type="evidence" value="ECO:0007669"/>
    <property type="project" value="TreeGrafter"/>
</dbReference>
<evidence type="ECO:0000313" key="1">
    <source>
        <dbReference type="EMBL" id="MPM57180.1"/>
    </source>
</evidence>
<dbReference type="AlphaFoldDB" id="A0A645AVJ9"/>
<name>A0A645AVJ9_9ZZZZ</name>
<dbReference type="InterPro" id="IPR002933">
    <property type="entry name" value="Peptidase_M20"/>
</dbReference>
<dbReference type="GO" id="GO:0071713">
    <property type="term" value="F:para-aminobenzoyl-glutamate hydrolase activity"/>
    <property type="evidence" value="ECO:0007669"/>
    <property type="project" value="TreeGrafter"/>
</dbReference>
<reference evidence="1" key="1">
    <citation type="submission" date="2019-08" db="EMBL/GenBank/DDBJ databases">
        <authorList>
            <person name="Kucharzyk K."/>
            <person name="Murdoch R.W."/>
            <person name="Higgins S."/>
            <person name="Loffler F."/>
        </authorList>
    </citation>
    <scope>NUCLEOTIDE SEQUENCE</scope>
</reference>
<dbReference type="NCBIfam" id="TIGR01891">
    <property type="entry name" value="amidohydrolases"/>
    <property type="match status" value="1"/>
</dbReference>
<dbReference type="EMBL" id="VSSQ01016130">
    <property type="protein sequence ID" value="MPM57180.1"/>
    <property type="molecule type" value="Genomic_DNA"/>
</dbReference>
<dbReference type="GO" id="GO:0016805">
    <property type="term" value="F:dipeptidase activity"/>
    <property type="evidence" value="ECO:0007669"/>
    <property type="project" value="TreeGrafter"/>
</dbReference>
<dbReference type="PANTHER" id="PTHR30575:SF0">
    <property type="entry name" value="XAA-ARG DIPEPTIDASE"/>
    <property type="match status" value="1"/>
</dbReference>
<sequence>MEKDKLGKLIEENAKTYENLSDAVWESPELCYRETTAAELHAETLKGAGFSVTYPAYGINTAYLAEFGQGCPVIALLSEYDALDGMSQEADANVRTPIIPGGPGHGCGHQLLGTAVVEAAAAVKTVMEKEGIKGTLRVIGCPAEEGGGGKVFLIRAGAFKDVDIALSWHPNDEHGAQDTALAVVIAFFSFTGKAAHAAAAPEKGRSALDAAELMNVGTQFLREHVSDDVRIHYAFHDVGGLAANVVQANAKLQYVIRAKKNATVLDVYARICDIAKGAALMAGVEAAEPVIVGAYADFIPNSTLGSLVNKYQNAFLPIDYTEEELAYAKRFQKDGKAAEPICTKPPKKSEGPGGSTDLADVSWVVPTGAFYSACSALGTVPHSWELVAQGKSSIAHKGMHHAAKVMAASALDLYADPALVKAAKADFAKATEGESYNSLLPEDAKPW</sequence>
<accession>A0A645AVJ9</accession>
<dbReference type="InterPro" id="IPR017439">
    <property type="entry name" value="Amidohydrolase"/>
</dbReference>
<dbReference type="InterPro" id="IPR036264">
    <property type="entry name" value="Bact_exopeptidase_dim_dom"/>
</dbReference>
<organism evidence="1">
    <name type="scientific">bioreactor metagenome</name>
    <dbReference type="NCBI Taxonomy" id="1076179"/>
    <lineage>
        <taxon>unclassified sequences</taxon>
        <taxon>metagenomes</taxon>
        <taxon>ecological metagenomes</taxon>
    </lineage>
</organism>
<proteinExistence type="predicted"/>
<dbReference type="Gene3D" id="3.40.630.10">
    <property type="entry name" value="Zn peptidases"/>
    <property type="match status" value="1"/>
</dbReference>
<keyword evidence="1" id="KW-0378">Hydrolase</keyword>
<gene>
    <name evidence="1" type="primary">abgB_22</name>
    <name evidence="1" type="ORF">SDC9_104002</name>
</gene>
<dbReference type="PIRSF" id="PIRSF037227">
    <property type="entry name" value="Aminobenzoyl-glu_utiliz_pB"/>
    <property type="match status" value="1"/>
</dbReference>